<feature type="domain" description="Rhodopsin" evidence="7">
    <location>
        <begin position="160"/>
        <end position="274"/>
    </location>
</feature>
<comment type="subcellular location">
    <subcellularLocation>
        <location evidence="1">Membrane</location>
        <topology evidence="1">Multi-pass membrane protein</topology>
    </subcellularLocation>
</comment>
<evidence type="ECO:0000256" key="3">
    <source>
        <dbReference type="ARBA" id="ARBA00022989"/>
    </source>
</evidence>
<keyword evidence="9" id="KW-1185">Reference proteome</keyword>
<dbReference type="InterPro" id="IPR049326">
    <property type="entry name" value="Rhodopsin_dom_fungi"/>
</dbReference>
<dbReference type="PANTHER" id="PTHR33048">
    <property type="entry name" value="PTH11-LIKE INTEGRAL MEMBRANE PROTEIN (AFU_ORTHOLOGUE AFUA_5G11245)"/>
    <property type="match status" value="1"/>
</dbReference>
<keyword evidence="2 6" id="KW-0812">Transmembrane</keyword>
<evidence type="ECO:0000256" key="2">
    <source>
        <dbReference type="ARBA" id="ARBA00022692"/>
    </source>
</evidence>
<name>A0A8H6ITN0_9PEZI</name>
<evidence type="ECO:0000313" key="8">
    <source>
        <dbReference type="EMBL" id="KAF6795916.1"/>
    </source>
</evidence>
<dbReference type="Pfam" id="PF20684">
    <property type="entry name" value="Fung_rhodopsin"/>
    <property type="match status" value="1"/>
</dbReference>
<evidence type="ECO:0000259" key="7">
    <source>
        <dbReference type="Pfam" id="PF20684"/>
    </source>
</evidence>
<feature type="transmembrane region" description="Helical" evidence="6">
    <location>
        <begin position="63"/>
        <end position="85"/>
    </location>
</feature>
<organism evidence="8 9">
    <name type="scientific">Colletotrichum sojae</name>
    <dbReference type="NCBI Taxonomy" id="2175907"/>
    <lineage>
        <taxon>Eukaryota</taxon>
        <taxon>Fungi</taxon>
        <taxon>Dikarya</taxon>
        <taxon>Ascomycota</taxon>
        <taxon>Pezizomycotina</taxon>
        <taxon>Sordariomycetes</taxon>
        <taxon>Hypocreomycetidae</taxon>
        <taxon>Glomerellales</taxon>
        <taxon>Glomerellaceae</taxon>
        <taxon>Colletotrichum</taxon>
        <taxon>Colletotrichum orchidearum species complex</taxon>
    </lineage>
</organism>
<feature type="transmembrane region" description="Helical" evidence="6">
    <location>
        <begin position="198"/>
        <end position="218"/>
    </location>
</feature>
<dbReference type="Proteomes" id="UP000652219">
    <property type="component" value="Unassembled WGS sequence"/>
</dbReference>
<proteinExistence type="inferred from homology"/>
<comment type="caution">
    <text evidence="8">The sequence shown here is derived from an EMBL/GenBank/DDBJ whole genome shotgun (WGS) entry which is preliminary data.</text>
</comment>
<comment type="similarity">
    <text evidence="5">Belongs to the SAT4 family.</text>
</comment>
<dbReference type="AlphaFoldDB" id="A0A8H6ITN0"/>
<gene>
    <name evidence="8" type="ORF">CSOJ01_13306</name>
</gene>
<evidence type="ECO:0000313" key="9">
    <source>
        <dbReference type="Proteomes" id="UP000652219"/>
    </source>
</evidence>
<accession>A0A8H6ITN0</accession>
<dbReference type="InterPro" id="IPR052337">
    <property type="entry name" value="SAT4-like"/>
</dbReference>
<feature type="transmembrane region" description="Helical" evidence="6">
    <location>
        <begin position="166"/>
        <end position="186"/>
    </location>
</feature>
<sequence>MAPVLGRRGYITEDTSNTHVSFFNFVTFQLLYVFVPIMTVMDITTVILRVASIRQRRSKFYAADYAAVVATILAVASGSIIMYGMHITPMSWFPNSITSCEHLGKALKTHNVILVGVIIGVTGRHDWDPWPPPDGPWPKSDYTLATKDTDQPRFHKLYAKHAQVNYILNCLQGVSIGVVRLAFLFLFRKLFRLQGRWYIFSVNTLIVAVTFFMLIYTGTTVFSCGVRPQARWINHETKAQYCFKSVEYNFIANFLTVILDASVFLIPMYPLYKITKTNDYIHTWLRDHGAGDGDTFGWAGTTNFWSYMELSVGAAVCNLPIISRFVVQRWLKQWWYGSKQATKQTVAQVQKAAGGMVSREGAQEATPPRNDAIDTLPICLARTMTENTEIASCNKLGHEVMSEIGEEELVRPRTR</sequence>
<protein>
    <recommendedName>
        <fullName evidence="7">Rhodopsin domain-containing protein</fullName>
    </recommendedName>
</protein>
<feature type="transmembrane region" description="Helical" evidence="6">
    <location>
        <begin position="250"/>
        <end position="272"/>
    </location>
</feature>
<evidence type="ECO:0000256" key="6">
    <source>
        <dbReference type="SAM" id="Phobius"/>
    </source>
</evidence>
<dbReference type="GO" id="GO:0016020">
    <property type="term" value="C:membrane"/>
    <property type="evidence" value="ECO:0007669"/>
    <property type="project" value="UniProtKB-SubCell"/>
</dbReference>
<keyword evidence="3 6" id="KW-1133">Transmembrane helix</keyword>
<evidence type="ECO:0000256" key="5">
    <source>
        <dbReference type="ARBA" id="ARBA00038359"/>
    </source>
</evidence>
<evidence type="ECO:0000256" key="4">
    <source>
        <dbReference type="ARBA" id="ARBA00023136"/>
    </source>
</evidence>
<evidence type="ECO:0000256" key="1">
    <source>
        <dbReference type="ARBA" id="ARBA00004141"/>
    </source>
</evidence>
<feature type="transmembrane region" description="Helical" evidence="6">
    <location>
        <begin position="30"/>
        <end position="51"/>
    </location>
</feature>
<reference evidence="8 9" key="1">
    <citation type="journal article" date="2020" name="Phytopathology">
        <title>Genome Sequence Resources of Colletotrichum truncatum, C. plurivorum, C. musicola, and C. sojae: Four Species Pathogenic to Soybean (Glycine max).</title>
        <authorList>
            <person name="Rogerio F."/>
            <person name="Boufleur T.R."/>
            <person name="Ciampi-Guillardi M."/>
            <person name="Sukno S.A."/>
            <person name="Thon M.R."/>
            <person name="Massola Junior N.S."/>
            <person name="Baroncelli R."/>
        </authorList>
    </citation>
    <scope>NUCLEOTIDE SEQUENCE [LARGE SCALE GENOMIC DNA]</scope>
    <source>
        <strain evidence="8 9">LFN0009</strain>
    </source>
</reference>
<keyword evidence="4 6" id="KW-0472">Membrane</keyword>
<dbReference type="PANTHER" id="PTHR33048:SF47">
    <property type="entry name" value="INTEGRAL MEMBRANE PROTEIN-RELATED"/>
    <property type="match status" value="1"/>
</dbReference>
<dbReference type="EMBL" id="WIGN01000379">
    <property type="protein sequence ID" value="KAF6795916.1"/>
    <property type="molecule type" value="Genomic_DNA"/>
</dbReference>